<dbReference type="SUPFAM" id="SSF55874">
    <property type="entry name" value="ATPase domain of HSP90 chaperone/DNA topoisomerase II/histidine kinase"/>
    <property type="match status" value="1"/>
</dbReference>
<dbReference type="InterPro" id="IPR003594">
    <property type="entry name" value="HATPase_dom"/>
</dbReference>
<keyword evidence="2" id="KW-0547">Nucleotide-binding</keyword>
<dbReference type="Pfam" id="PF02518">
    <property type="entry name" value="HATPase_c"/>
    <property type="match status" value="1"/>
</dbReference>
<keyword evidence="3" id="KW-1185">Reference proteome</keyword>
<feature type="domain" description="Histidine kinase/HSP90-like ATPase" evidence="1">
    <location>
        <begin position="6"/>
        <end position="36"/>
    </location>
</feature>
<evidence type="ECO:0000313" key="3">
    <source>
        <dbReference type="Proteomes" id="UP001163152"/>
    </source>
</evidence>
<proteinExistence type="predicted"/>
<dbReference type="KEGG" id="tsin:OXH18_11365"/>
<sequence>MIRSQQSDRRRATGGTGLGLAIAKMLVESLGGEITV</sequence>
<reference evidence="2" key="1">
    <citation type="submission" date="2022-12" db="EMBL/GenBank/DDBJ databases">
        <title>Polyphasic identification of a Novel Hot-Spring Cyanobacterium Ocullathermofonsia sinensis gen nov. sp. nov. and Genomic Insights on its Adaptations to the Thermal Habitat.</title>
        <authorList>
            <person name="Daroch M."/>
            <person name="Tang J."/>
            <person name="Jiang Y."/>
        </authorList>
    </citation>
    <scope>NUCLEOTIDE SEQUENCE</scope>
    <source>
        <strain evidence="2">PKUAC-SCTA174</strain>
    </source>
</reference>
<dbReference type="EMBL" id="CP113797">
    <property type="protein sequence ID" value="WAL62559.1"/>
    <property type="molecule type" value="Genomic_DNA"/>
</dbReference>
<gene>
    <name evidence="2" type="ORF">OXH18_11365</name>
</gene>
<name>A0A9E8ZFQ6_9CYAN</name>
<keyword evidence="2" id="KW-0067">ATP-binding</keyword>
<dbReference type="Proteomes" id="UP001163152">
    <property type="component" value="Chromosome"/>
</dbReference>
<accession>A0A9E8ZFQ6</accession>
<dbReference type="Gene3D" id="3.30.565.10">
    <property type="entry name" value="Histidine kinase-like ATPase, C-terminal domain"/>
    <property type="match status" value="1"/>
</dbReference>
<evidence type="ECO:0000259" key="1">
    <source>
        <dbReference type="Pfam" id="PF02518"/>
    </source>
</evidence>
<evidence type="ECO:0000313" key="2">
    <source>
        <dbReference type="EMBL" id="WAL62559.1"/>
    </source>
</evidence>
<organism evidence="2 3">
    <name type="scientific">Thermocoleostomius sinensis A174</name>
    <dbReference type="NCBI Taxonomy" id="2016057"/>
    <lineage>
        <taxon>Bacteria</taxon>
        <taxon>Bacillati</taxon>
        <taxon>Cyanobacteriota</taxon>
        <taxon>Cyanophyceae</taxon>
        <taxon>Oculatellales</taxon>
        <taxon>Oculatellaceae</taxon>
        <taxon>Thermocoleostomius</taxon>
    </lineage>
</organism>
<dbReference type="InterPro" id="IPR036890">
    <property type="entry name" value="HATPase_C_sf"/>
</dbReference>
<protein>
    <submittedName>
        <fullName evidence="2">ATP-binding protein</fullName>
    </submittedName>
</protein>
<dbReference type="AlphaFoldDB" id="A0A9E8ZFQ6"/>
<dbReference type="GO" id="GO:0005524">
    <property type="term" value="F:ATP binding"/>
    <property type="evidence" value="ECO:0007669"/>
    <property type="project" value="UniProtKB-KW"/>
</dbReference>